<evidence type="ECO:0000256" key="1">
    <source>
        <dbReference type="PROSITE-ProRule" id="PRU00023"/>
    </source>
</evidence>
<evidence type="ECO:0000313" key="3">
    <source>
        <dbReference type="EMBL" id="CAK9070692.1"/>
    </source>
</evidence>
<dbReference type="PROSITE" id="PS50297">
    <property type="entry name" value="ANK_REP_REGION"/>
    <property type="match status" value="1"/>
</dbReference>
<keyword evidence="4" id="KW-1185">Reference proteome</keyword>
<dbReference type="Pfam" id="PF00023">
    <property type="entry name" value="Ank"/>
    <property type="match status" value="1"/>
</dbReference>
<dbReference type="Gene3D" id="1.25.40.20">
    <property type="entry name" value="Ankyrin repeat-containing domain"/>
    <property type="match status" value="1"/>
</dbReference>
<accession>A0ABP0P3S6</accession>
<proteinExistence type="predicted"/>
<keyword evidence="1" id="KW-0040">ANK repeat</keyword>
<dbReference type="SUPFAM" id="SSF48403">
    <property type="entry name" value="Ankyrin repeat"/>
    <property type="match status" value="1"/>
</dbReference>
<name>A0ABP0P3S6_9DINO</name>
<gene>
    <name evidence="3" type="ORF">SCF082_LOCUS35116</name>
</gene>
<dbReference type="InterPro" id="IPR036770">
    <property type="entry name" value="Ankyrin_rpt-contain_sf"/>
</dbReference>
<dbReference type="EMBL" id="CAXAMM010033057">
    <property type="protein sequence ID" value="CAK9070692.1"/>
    <property type="molecule type" value="Genomic_DNA"/>
</dbReference>
<evidence type="ECO:0000313" key="4">
    <source>
        <dbReference type="Proteomes" id="UP001642464"/>
    </source>
</evidence>
<feature type="repeat" description="ANK" evidence="1">
    <location>
        <begin position="110"/>
        <end position="138"/>
    </location>
</feature>
<protein>
    <submittedName>
        <fullName evidence="3">Cathepsin B-like cysteine proteinase 5</fullName>
    </submittedName>
</protein>
<sequence>MSYILTADGPKLPWELDEATPDVSTPEPSAGRSGAPVSKLPGVGGYAEQHPVKRDEPTGTGGRVDQLDLLRRAEEGSALELKALLQRGVEVNVYASEFRLYPGSSRMFCTDWTPLTAAVFAGHDEVVQVLLEARANVNEVCCCCTSSGPYSYWSALDIARAGETLPSERDPQKHKQPRHPGIEKVLLSAGAKVGSKLPEPPQMNTYGNLPEGNQRRNPCLDEHGFPVRPKHLYSEEEELQRMSALGAPKFSRHPGGGGGCPMTSMGMMAVSQTEGGPRIYSGVEKMMMKLICVSEGFEHAGKAWGFCARDLLDSAYRWLDGLEDPWSDATDTPRMDDLTEGPISLLMAAEVRRRARRGDESGESVLCGRTVVVVRVSRGTTEQMLQRHLSWSHELAQRSPAVELWILADETFEGPSLRSRLQSAASFGGHEIPFSVFGYDESQMTQAFPALLAIRDALPDRQEVWDCFQLPCRKSLAWCFHVESLLLWWRSIAASSKPKFVWVLEDDAGYSGCLADFVSAYQNESADLLCHGLQRADPRWVWYDAMSEAFHRLKAERFRCVEHVQRFSAQLLSALEEYARQQVTGWSELSVPSLCRLAQLSVAPLRAEHIGQIFSYAGKVPEDAWPRIWADDWSLGSPPLGHIRKQRIITGSCIHRLIGGCFWILKVCCR</sequence>
<dbReference type="SMART" id="SM00248">
    <property type="entry name" value="ANK"/>
    <property type="match status" value="1"/>
</dbReference>
<organism evidence="3 4">
    <name type="scientific">Durusdinium trenchii</name>
    <dbReference type="NCBI Taxonomy" id="1381693"/>
    <lineage>
        <taxon>Eukaryota</taxon>
        <taxon>Sar</taxon>
        <taxon>Alveolata</taxon>
        <taxon>Dinophyceae</taxon>
        <taxon>Suessiales</taxon>
        <taxon>Symbiodiniaceae</taxon>
        <taxon>Durusdinium</taxon>
    </lineage>
</organism>
<dbReference type="Proteomes" id="UP001642464">
    <property type="component" value="Unassembled WGS sequence"/>
</dbReference>
<evidence type="ECO:0000256" key="2">
    <source>
        <dbReference type="SAM" id="MobiDB-lite"/>
    </source>
</evidence>
<comment type="caution">
    <text evidence="3">The sequence shown here is derived from an EMBL/GenBank/DDBJ whole genome shotgun (WGS) entry which is preliminary data.</text>
</comment>
<dbReference type="PROSITE" id="PS50088">
    <property type="entry name" value="ANK_REPEAT"/>
    <property type="match status" value="1"/>
</dbReference>
<reference evidence="3 4" key="1">
    <citation type="submission" date="2024-02" db="EMBL/GenBank/DDBJ databases">
        <authorList>
            <person name="Chen Y."/>
            <person name="Shah S."/>
            <person name="Dougan E. K."/>
            <person name="Thang M."/>
            <person name="Chan C."/>
        </authorList>
    </citation>
    <scope>NUCLEOTIDE SEQUENCE [LARGE SCALE GENOMIC DNA]</scope>
</reference>
<dbReference type="InterPro" id="IPR002110">
    <property type="entry name" value="Ankyrin_rpt"/>
</dbReference>
<feature type="region of interest" description="Disordered" evidence="2">
    <location>
        <begin position="1"/>
        <end position="63"/>
    </location>
</feature>